<evidence type="ECO:0000256" key="1">
    <source>
        <dbReference type="SAM" id="MobiDB-lite"/>
    </source>
</evidence>
<dbReference type="EMBL" id="CP031001">
    <property type="protein sequence ID" value="QHN76249.1"/>
    <property type="molecule type" value="Genomic_DNA"/>
</dbReference>
<protein>
    <submittedName>
        <fullName evidence="2">Uncharacterized protein</fullName>
    </submittedName>
</protein>
<accession>A0A6B9V4J9</accession>
<feature type="region of interest" description="Disordered" evidence="1">
    <location>
        <begin position="1"/>
        <end position="28"/>
    </location>
</feature>
<gene>
    <name evidence="2" type="ORF">DS421_19g642240</name>
</gene>
<dbReference type="Proteomes" id="UP000464620">
    <property type="component" value="Chromosome B09"/>
</dbReference>
<name>A0A6B9V4J9_ARAHY</name>
<organism evidence="2 3">
    <name type="scientific">Arachis hypogaea</name>
    <name type="common">Peanut</name>
    <dbReference type="NCBI Taxonomy" id="3818"/>
    <lineage>
        <taxon>Eukaryota</taxon>
        <taxon>Viridiplantae</taxon>
        <taxon>Streptophyta</taxon>
        <taxon>Embryophyta</taxon>
        <taxon>Tracheophyta</taxon>
        <taxon>Spermatophyta</taxon>
        <taxon>Magnoliopsida</taxon>
        <taxon>eudicotyledons</taxon>
        <taxon>Gunneridae</taxon>
        <taxon>Pentapetalae</taxon>
        <taxon>rosids</taxon>
        <taxon>fabids</taxon>
        <taxon>Fabales</taxon>
        <taxon>Fabaceae</taxon>
        <taxon>Papilionoideae</taxon>
        <taxon>50 kb inversion clade</taxon>
        <taxon>dalbergioids sensu lato</taxon>
        <taxon>Dalbergieae</taxon>
        <taxon>Pterocarpus clade</taxon>
        <taxon>Arachis</taxon>
    </lineage>
</organism>
<dbReference type="AlphaFoldDB" id="A0A6B9V4J9"/>
<evidence type="ECO:0000313" key="3">
    <source>
        <dbReference type="Proteomes" id="UP000464620"/>
    </source>
</evidence>
<sequence>MKKRREGRVENEEEKEEKRKKKTPPARKGVVADVLLRGVGSVPIVVVGVAAAEGGDDATPMGKKFKHGNLRVKQNLEKARSRSRRRQRMGHHSPWWISIYS</sequence>
<evidence type="ECO:0000313" key="2">
    <source>
        <dbReference type="EMBL" id="QHN76249.1"/>
    </source>
</evidence>
<reference evidence="2 3" key="1">
    <citation type="submission" date="2020-01" db="EMBL/GenBank/DDBJ databases">
        <title>Genome sequence of Arachis hypogaea, cultivar Shitouqi.</title>
        <authorList>
            <person name="Zhuang W."/>
            <person name="Chen H."/>
            <person name="Varshney R."/>
            <person name="Wang D."/>
            <person name="Ming R."/>
        </authorList>
    </citation>
    <scope>NUCLEOTIDE SEQUENCE [LARGE SCALE GENOMIC DNA]</scope>
    <source>
        <tissue evidence="2">Young leaf</tissue>
    </source>
</reference>
<proteinExistence type="predicted"/>